<dbReference type="STRING" id="292564.Cyagr_0446"/>
<dbReference type="AlphaFoldDB" id="K9P3S1"/>
<feature type="region of interest" description="Disordered" evidence="1">
    <location>
        <begin position="131"/>
        <end position="161"/>
    </location>
</feature>
<keyword evidence="2" id="KW-0472">Membrane</keyword>
<dbReference type="RefSeq" id="WP_015108094.1">
    <property type="nucleotide sequence ID" value="NC_019675.1"/>
</dbReference>
<evidence type="ECO:0000313" key="3">
    <source>
        <dbReference type="EMBL" id="AFY27638.1"/>
    </source>
</evidence>
<keyword evidence="2" id="KW-0812">Transmembrane</keyword>
<dbReference type="EMBL" id="CP003495">
    <property type="protein sequence ID" value="AFY27638.1"/>
    <property type="molecule type" value="Genomic_DNA"/>
</dbReference>
<proteinExistence type="predicted"/>
<feature type="transmembrane region" description="Helical" evidence="2">
    <location>
        <begin position="20"/>
        <end position="39"/>
    </location>
</feature>
<dbReference type="HOGENOM" id="CLU_131569_0_0_3"/>
<evidence type="ECO:0000313" key="4">
    <source>
        <dbReference type="Proteomes" id="UP000010388"/>
    </source>
</evidence>
<evidence type="ECO:0000256" key="1">
    <source>
        <dbReference type="SAM" id="MobiDB-lite"/>
    </source>
</evidence>
<dbReference type="KEGG" id="cgc:Cyagr_0446"/>
<name>K9P3S1_CYAGP</name>
<reference evidence="4" key="1">
    <citation type="journal article" date="2013" name="Proc. Natl. Acad. Sci. U.S.A.">
        <title>Improving the coverage of the cyanobacterial phylum using diversity-driven genome sequencing.</title>
        <authorList>
            <person name="Shih P.M."/>
            <person name="Wu D."/>
            <person name="Latifi A."/>
            <person name="Axen S.D."/>
            <person name="Fewer D.P."/>
            <person name="Talla E."/>
            <person name="Calteau A."/>
            <person name="Cai F."/>
            <person name="Tandeau de Marsac N."/>
            <person name="Rippka R."/>
            <person name="Herdman M."/>
            <person name="Sivonen K."/>
            <person name="Coursin T."/>
            <person name="Laurent T."/>
            <person name="Goodwin L."/>
            <person name="Nolan M."/>
            <person name="Davenport K.W."/>
            <person name="Han C.S."/>
            <person name="Rubin E.M."/>
            <person name="Eisen J.A."/>
            <person name="Woyke T."/>
            <person name="Gugger M."/>
            <person name="Kerfeld C.A."/>
        </authorList>
    </citation>
    <scope>NUCLEOTIDE SEQUENCE [LARGE SCALE GENOMIC DNA]</scope>
    <source>
        <strain evidence="4">ATCC 27147 / PCC 6307</strain>
    </source>
</reference>
<organism evidence="3 4">
    <name type="scientific">Cyanobium gracile (strain ATCC 27147 / PCC 6307)</name>
    <dbReference type="NCBI Taxonomy" id="292564"/>
    <lineage>
        <taxon>Bacteria</taxon>
        <taxon>Bacillati</taxon>
        <taxon>Cyanobacteriota</taxon>
        <taxon>Cyanophyceae</taxon>
        <taxon>Synechococcales</taxon>
        <taxon>Prochlorococcaceae</taxon>
        <taxon>Cyanobium</taxon>
    </lineage>
</organism>
<keyword evidence="2" id="KW-1133">Transmembrane helix</keyword>
<accession>K9P3S1</accession>
<dbReference type="OrthoDB" id="553653at2"/>
<dbReference type="eggNOG" id="ENOG50321QB">
    <property type="taxonomic scope" value="Bacteria"/>
</dbReference>
<protein>
    <submittedName>
        <fullName evidence="3">Uncharacterized protein</fullName>
    </submittedName>
</protein>
<dbReference type="Proteomes" id="UP000010388">
    <property type="component" value="Chromosome"/>
</dbReference>
<sequence length="161" mass="17208">MLPLLPSPQHRIPSLPAPVPARVPGVLLAGLLAVLLLLGGCSRVGQPPRGVLLEALSLQIQLTQGAIARALDLQADGLPEVSRVRVDAQEAVAIGADRGLHLTGRFDWRLPGDAIRVDSPFELYLQPGSRGESWRLARPSGSSDGSRQDWITDPLPLRSRG</sequence>
<dbReference type="PATRIC" id="fig|292564.3.peg.405"/>
<evidence type="ECO:0000256" key="2">
    <source>
        <dbReference type="SAM" id="Phobius"/>
    </source>
</evidence>
<gene>
    <name evidence="3" type="ordered locus">Cyagr_0446</name>
</gene>